<organism evidence="7 8">
    <name type="scientific">Naja naja</name>
    <name type="common">Indian cobra</name>
    <dbReference type="NCBI Taxonomy" id="35670"/>
    <lineage>
        <taxon>Eukaryota</taxon>
        <taxon>Metazoa</taxon>
        <taxon>Chordata</taxon>
        <taxon>Craniata</taxon>
        <taxon>Vertebrata</taxon>
        <taxon>Euteleostomi</taxon>
        <taxon>Lepidosauria</taxon>
        <taxon>Squamata</taxon>
        <taxon>Bifurcata</taxon>
        <taxon>Unidentata</taxon>
        <taxon>Episquamata</taxon>
        <taxon>Toxicofera</taxon>
        <taxon>Serpentes</taxon>
        <taxon>Colubroidea</taxon>
        <taxon>Elapidae</taxon>
        <taxon>Elapinae</taxon>
        <taxon>Naja</taxon>
    </lineage>
</organism>
<dbReference type="GO" id="GO:0005737">
    <property type="term" value="C:cytoplasm"/>
    <property type="evidence" value="ECO:0007669"/>
    <property type="project" value="TreeGrafter"/>
</dbReference>
<evidence type="ECO:0000313" key="7">
    <source>
        <dbReference type="Ensembl" id="ENSNNAP00000007454.1"/>
    </source>
</evidence>
<dbReference type="CDD" id="cd01208">
    <property type="entry name" value="PTB_X11"/>
    <property type="match status" value="1"/>
</dbReference>
<dbReference type="InterPro" id="IPR001478">
    <property type="entry name" value="PDZ"/>
</dbReference>
<feature type="region of interest" description="Disordered" evidence="4">
    <location>
        <begin position="247"/>
        <end position="333"/>
    </location>
</feature>
<protein>
    <submittedName>
        <fullName evidence="7">Amyloid beta protein binding family A member 2</fullName>
    </submittedName>
</protein>
<dbReference type="Proteomes" id="UP000694559">
    <property type="component" value="Unplaced"/>
</dbReference>
<feature type="domain" description="PDZ" evidence="6">
    <location>
        <begin position="560"/>
        <end position="645"/>
    </location>
</feature>
<dbReference type="SMART" id="SM00462">
    <property type="entry name" value="PTB"/>
    <property type="match status" value="1"/>
</dbReference>
<dbReference type="SMART" id="SM00228">
    <property type="entry name" value="PDZ"/>
    <property type="match status" value="2"/>
</dbReference>
<keyword evidence="3" id="KW-0677">Repeat</keyword>
<dbReference type="InterPro" id="IPR051230">
    <property type="entry name" value="APP-Binding"/>
</dbReference>
<dbReference type="SUPFAM" id="SSF50156">
    <property type="entry name" value="PDZ domain-like"/>
    <property type="match status" value="2"/>
</dbReference>
<dbReference type="Ensembl" id="ENSNNAT00000007823.1">
    <property type="protein sequence ID" value="ENSNNAP00000007454.1"/>
    <property type="gene ID" value="ENSNNAG00000005039.1"/>
</dbReference>
<feature type="region of interest" description="Disordered" evidence="4">
    <location>
        <begin position="199"/>
        <end position="226"/>
    </location>
</feature>
<evidence type="ECO:0000259" key="6">
    <source>
        <dbReference type="PROSITE" id="PS50106"/>
    </source>
</evidence>
<dbReference type="PANTHER" id="PTHR12345:SF12">
    <property type="entry name" value="AMYLOID-BETA A4 PRECURSOR PROTEIN-BINDING FAMILY A MEMBER 2"/>
    <property type="match status" value="1"/>
</dbReference>
<dbReference type="InterPro" id="IPR036034">
    <property type="entry name" value="PDZ_sf"/>
</dbReference>
<dbReference type="GO" id="GO:0001540">
    <property type="term" value="F:amyloid-beta binding"/>
    <property type="evidence" value="ECO:0007669"/>
    <property type="project" value="TreeGrafter"/>
</dbReference>
<dbReference type="Pfam" id="PF00595">
    <property type="entry name" value="PDZ"/>
    <property type="match status" value="2"/>
</dbReference>
<feature type="compositionally biased region" description="Acidic residues" evidence="4">
    <location>
        <begin position="85"/>
        <end position="94"/>
    </location>
</feature>
<feature type="compositionally biased region" description="Polar residues" evidence="4">
    <location>
        <begin position="73"/>
        <end position="84"/>
    </location>
</feature>
<dbReference type="GeneTree" id="ENSGT00940000158943"/>
<dbReference type="AlphaFoldDB" id="A0A8C6VQK8"/>
<evidence type="ECO:0000259" key="5">
    <source>
        <dbReference type="PROSITE" id="PS01179"/>
    </source>
</evidence>
<evidence type="ECO:0000256" key="4">
    <source>
        <dbReference type="SAM" id="MobiDB-lite"/>
    </source>
</evidence>
<dbReference type="CDD" id="cd06793">
    <property type="entry name" value="PDZ2_APBA1_3-like"/>
    <property type="match status" value="1"/>
</dbReference>
<evidence type="ECO:0000256" key="1">
    <source>
        <dbReference type="ARBA" id="ARBA00022448"/>
    </source>
</evidence>
<dbReference type="FunFam" id="2.30.42.10:FF:000007">
    <property type="entry name" value="Amyloid beta A4 protein-binding family A member"/>
    <property type="match status" value="1"/>
</dbReference>
<reference evidence="7" key="2">
    <citation type="submission" date="2025-09" db="UniProtKB">
        <authorList>
            <consortium name="Ensembl"/>
        </authorList>
    </citation>
    <scope>IDENTIFICATION</scope>
</reference>
<dbReference type="GO" id="GO:0007268">
    <property type="term" value="P:chemical synaptic transmission"/>
    <property type="evidence" value="ECO:0007669"/>
    <property type="project" value="Ensembl"/>
</dbReference>
<dbReference type="FunFam" id="2.30.42.10:FF:000017">
    <property type="entry name" value="Amyloid beta A4 protein-binding family A member 1"/>
    <property type="match status" value="1"/>
</dbReference>
<dbReference type="GO" id="GO:0098793">
    <property type="term" value="C:presynapse"/>
    <property type="evidence" value="ECO:0007669"/>
    <property type="project" value="GOC"/>
</dbReference>
<reference evidence="7" key="1">
    <citation type="submission" date="2025-08" db="UniProtKB">
        <authorList>
            <consortium name="Ensembl"/>
        </authorList>
    </citation>
    <scope>IDENTIFICATION</scope>
</reference>
<feature type="domain" description="PDZ" evidence="6">
    <location>
        <begin position="651"/>
        <end position="727"/>
    </location>
</feature>
<dbReference type="PANTHER" id="PTHR12345">
    <property type="entry name" value="SYNTENIN RELATED"/>
    <property type="match status" value="1"/>
</dbReference>
<evidence type="ECO:0000256" key="3">
    <source>
        <dbReference type="ARBA" id="ARBA00022737"/>
    </source>
</evidence>
<feature type="domain" description="PID" evidence="5">
    <location>
        <begin position="372"/>
        <end position="547"/>
    </location>
</feature>
<dbReference type="CDD" id="cd06720">
    <property type="entry name" value="PDZ1_APBA1_3-like"/>
    <property type="match status" value="1"/>
</dbReference>
<dbReference type="GO" id="GO:0098685">
    <property type="term" value="C:Schaffer collateral - CA1 synapse"/>
    <property type="evidence" value="ECO:0007669"/>
    <property type="project" value="Ensembl"/>
</dbReference>
<dbReference type="GO" id="GO:0043197">
    <property type="term" value="C:dendritic spine"/>
    <property type="evidence" value="ECO:0007669"/>
    <property type="project" value="TreeGrafter"/>
</dbReference>
<feature type="region of interest" description="Disordered" evidence="4">
    <location>
        <begin position="56"/>
        <end position="94"/>
    </location>
</feature>
<evidence type="ECO:0000256" key="2">
    <source>
        <dbReference type="ARBA" id="ARBA00022553"/>
    </source>
</evidence>
<sequence>MSTMANRKCQSTTVAMLDPRTRACPSSPHGQATEKAKSTLPEEDYVEKVMDAVSVGQGSFPPVDSEHIDNSADGDSSSDYVNNTSEEEDYDEGLPEEEEGITYYIRYCPEDDSYLEGMDCNGEEYVPQEEHHVETDECQEAIEEGEWVETKIQHQDNMAEAVGYHEGCIQILESEVACLEIQDQDESIQYCHPGERGYYSPEANGNSRRMSPYHGRNEEGDLEEQEEDIDQIVAEIKMSMSMNSINSASEMSPEHNGTENVPNDYAETCPKGEPGHAASRHLGRPKSLNIPPASKQLGDGPRGFKTKSKTPEDRQVWPQEQVCNGLEQPRKQQRCDLNGPIDNNNMPESKKVPSFPSFVDVPGPCEPEDLIDGIIFAANYLGSTQLLSERNPSKNIRMMQAQEAVSRVKTSEGDVHALTEVDLFISTQRIKVLNADTQETMMDHALRTISYIADIGNIVVLMARRRMPRSASQDCIETTPGVQEGKKQYKMICHVFESEDAQLIAQSIGQAFSVAYQEFLRANGINPEDLSQKEYSDIINTQEMYNDDLIHFSNSENCKELQIAKHKGEILGVVVVESGWGSILPTVILANMMNGGPAARSGKLSIGDQIMSINGTSLVGLPLATCQGIIKGLKNQTQVKLNIVSCPPVTTVLIKRPDLKYQLGFSVQNGIICSLMRGGIAERGGVRVGHRIIEINGQSVVATAHEKIVQALSNSVGEIHMKTMPAAMFRLLTGQETPLYI</sequence>
<keyword evidence="2" id="KW-0597">Phosphoprotein</keyword>
<evidence type="ECO:0000313" key="8">
    <source>
        <dbReference type="Proteomes" id="UP000694559"/>
    </source>
</evidence>
<name>A0A8C6VQK8_NAJNA</name>
<dbReference type="FunFam" id="2.30.29.30:FF:000044">
    <property type="entry name" value="amyloid beta A4 precursor protein-binding family A member 1"/>
    <property type="match status" value="1"/>
</dbReference>
<accession>A0A8C6VQK8</accession>
<dbReference type="InterPro" id="IPR011993">
    <property type="entry name" value="PH-like_dom_sf"/>
</dbReference>
<dbReference type="OMA" id="ECADHSP"/>
<dbReference type="OrthoDB" id="5987010at2759"/>
<proteinExistence type="predicted"/>
<dbReference type="SUPFAM" id="SSF50729">
    <property type="entry name" value="PH domain-like"/>
    <property type="match status" value="1"/>
</dbReference>
<keyword evidence="8" id="KW-1185">Reference proteome</keyword>
<dbReference type="Gene3D" id="2.30.29.30">
    <property type="entry name" value="Pleckstrin-homology domain (PH domain)/Phosphotyrosine-binding domain (PTB)"/>
    <property type="match status" value="1"/>
</dbReference>
<gene>
    <name evidence="7" type="primary">APBA2</name>
</gene>
<dbReference type="GO" id="GO:0035264">
    <property type="term" value="P:multicellular organism growth"/>
    <property type="evidence" value="ECO:0007669"/>
    <property type="project" value="Ensembl"/>
</dbReference>
<dbReference type="Pfam" id="PF00640">
    <property type="entry name" value="PID"/>
    <property type="match status" value="1"/>
</dbReference>
<dbReference type="PROSITE" id="PS50106">
    <property type="entry name" value="PDZ"/>
    <property type="match status" value="2"/>
</dbReference>
<feature type="region of interest" description="Disordered" evidence="4">
    <location>
        <begin position="1"/>
        <end position="43"/>
    </location>
</feature>
<dbReference type="InterPro" id="IPR006020">
    <property type="entry name" value="PTB/PI_dom"/>
</dbReference>
<dbReference type="GO" id="GO:0007626">
    <property type="term" value="P:locomotory behavior"/>
    <property type="evidence" value="ECO:0007669"/>
    <property type="project" value="Ensembl"/>
</dbReference>
<feature type="compositionally biased region" description="Polar residues" evidence="4">
    <location>
        <begin position="1"/>
        <end position="14"/>
    </location>
</feature>
<dbReference type="Gene3D" id="2.30.42.10">
    <property type="match status" value="2"/>
</dbReference>
<keyword evidence="1" id="KW-0813">Transport</keyword>
<dbReference type="GO" id="GO:0042802">
    <property type="term" value="F:identical protein binding"/>
    <property type="evidence" value="ECO:0007669"/>
    <property type="project" value="Ensembl"/>
</dbReference>
<dbReference type="GO" id="GO:0010468">
    <property type="term" value="P:regulation of gene expression"/>
    <property type="evidence" value="ECO:0007669"/>
    <property type="project" value="Ensembl"/>
</dbReference>
<dbReference type="PROSITE" id="PS01179">
    <property type="entry name" value="PID"/>
    <property type="match status" value="1"/>
</dbReference>
<dbReference type="GO" id="GO:0005886">
    <property type="term" value="C:plasma membrane"/>
    <property type="evidence" value="ECO:0007669"/>
    <property type="project" value="TreeGrafter"/>
</dbReference>
<dbReference type="GO" id="GO:0099171">
    <property type="term" value="P:presynaptic modulation of chemical synaptic transmission"/>
    <property type="evidence" value="ECO:0007669"/>
    <property type="project" value="Ensembl"/>
</dbReference>